<keyword evidence="1" id="KW-0812">Transmembrane</keyword>
<keyword evidence="3" id="KW-1185">Reference proteome</keyword>
<dbReference type="AlphaFoldDB" id="A0A3D9HUH1"/>
<evidence type="ECO:0000313" key="2">
    <source>
        <dbReference type="EMBL" id="RED53031.1"/>
    </source>
</evidence>
<gene>
    <name evidence="2" type="ORF">DFP98_15240</name>
</gene>
<keyword evidence="1" id="KW-0472">Membrane</keyword>
<feature type="transmembrane region" description="Helical" evidence="1">
    <location>
        <begin position="15"/>
        <end position="36"/>
    </location>
</feature>
<evidence type="ECO:0000313" key="3">
    <source>
        <dbReference type="Proteomes" id="UP000256977"/>
    </source>
</evidence>
<comment type="caution">
    <text evidence="2">The sequence shown here is derived from an EMBL/GenBank/DDBJ whole genome shotgun (WGS) entry which is preliminary data.</text>
</comment>
<protein>
    <recommendedName>
        <fullName evidence="4">BclA C-terminal domain-containing protein</fullName>
    </recommendedName>
</protein>
<evidence type="ECO:0000256" key="1">
    <source>
        <dbReference type="SAM" id="Phobius"/>
    </source>
</evidence>
<dbReference type="EMBL" id="QRDZ01000052">
    <property type="protein sequence ID" value="RED53031.1"/>
    <property type="molecule type" value="Genomic_DNA"/>
</dbReference>
<sequence length="120" mass="12658">MFTVPATGRYSVKATINYTTVAALSVQLGAGVYPSFRVRRTSPVVTELITGIFPLLNVNIALLLTLRVILGSGEITLAGDVELNAGDTVVLVYAADTLTINISLGGVENEGIVWSIHQIA</sequence>
<evidence type="ECO:0008006" key="4">
    <source>
        <dbReference type="Google" id="ProtNLM"/>
    </source>
</evidence>
<dbReference type="Proteomes" id="UP000256977">
    <property type="component" value="Unassembled WGS sequence"/>
</dbReference>
<name>A0A3D9HUH1_9BACL</name>
<proteinExistence type="predicted"/>
<accession>A0A3D9HUH1</accession>
<organism evidence="2 3">
    <name type="scientific">Cohnella phaseoli</name>
    <dbReference type="NCBI Taxonomy" id="456490"/>
    <lineage>
        <taxon>Bacteria</taxon>
        <taxon>Bacillati</taxon>
        <taxon>Bacillota</taxon>
        <taxon>Bacilli</taxon>
        <taxon>Bacillales</taxon>
        <taxon>Paenibacillaceae</taxon>
        <taxon>Cohnella</taxon>
    </lineage>
</organism>
<keyword evidence="1" id="KW-1133">Transmembrane helix</keyword>
<feature type="transmembrane region" description="Helical" evidence="1">
    <location>
        <begin position="48"/>
        <end position="70"/>
    </location>
</feature>
<reference evidence="2 3" key="1">
    <citation type="submission" date="2018-07" db="EMBL/GenBank/DDBJ databases">
        <title>Genomic Encyclopedia of Type Strains, Phase III (KMG-III): the genomes of soil and plant-associated and newly described type strains.</title>
        <authorList>
            <person name="Whitman W."/>
        </authorList>
    </citation>
    <scope>NUCLEOTIDE SEQUENCE [LARGE SCALE GENOMIC DNA]</scope>
    <source>
        <strain evidence="2 3">CECT 7287</strain>
    </source>
</reference>